<protein>
    <recommendedName>
        <fullName evidence="2">Protein FMC1 homolog</fullName>
    </recommendedName>
</protein>
<sequence>MATVERSRTALKAFKTIITEIKKANGKPSEQHINFIKDQFKNHKLTQRVNMNGPKELEGLAQTYATYLHSTRELAELHEKYKGRERTVEESARLVGLQVPERRRD</sequence>
<comment type="caution">
    <text evidence="3">The sequence shown here is derived from an EMBL/GenBank/DDBJ whole genome shotgun (WGS) entry which is preliminary data.</text>
</comment>
<evidence type="ECO:0000313" key="3">
    <source>
        <dbReference type="EMBL" id="CAD5235232.1"/>
    </source>
</evidence>
<dbReference type="EMBL" id="CAJFCV020000006">
    <property type="protein sequence ID" value="CAG9131489.1"/>
    <property type="molecule type" value="Genomic_DNA"/>
</dbReference>
<reference evidence="3" key="1">
    <citation type="submission" date="2020-09" db="EMBL/GenBank/DDBJ databases">
        <authorList>
            <person name="Kikuchi T."/>
        </authorList>
    </citation>
    <scope>NUCLEOTIDE SEQUENCE</scope>
    <source>
        <strain evidence="3">Ka4C1</strain>
    </source>
</reference>
<organism evidence="3 4">
    <name type="scientific">Bursaphelenchus xylophilus</name>
    <name type="common">Pinewood nematode worm</name>
    <name type="synonym">Aphelenchoides xylophilus</name>
    <dbReference type="NCBI Taxonomy" id="6326"/>
    <lineage>
        <taxon>Eukaryota</taxon>
        <taxon>Metazoa</taxon>
        <taxon>Ecdysozoa</taxon>
        <taxon>Nematoda</taxon>
        <taxon>Chromadorea</taxon>
        <taxon>Rhabditida</taxon>
        <taxon>Tylenchina</taxon>
        <taxon>Tylenchomorpha</taxon>
        <taxon>Aphelenchoidea</taxon>
        <taxon>Aphelenchoididae</taxon>
        <taxon>Bursaphelenchus</taxon>
    </lineage>
</organism>
<dbReference type="PANTHER" id="PTHR31716:SF1">
    <property type="entry name" value="PROTEIN FMC1 HOMOLOG"/>
    <property type="match status" value="1"/>
</dbReference>
<dbReference type="AlphaFoldDB" id="A0A7I8XC43"/>
<dbReference type="GO" id="GO:0005739">
    <property type="term" value="C:mitochondrion"/>
    <property type="evidence" value="ECO:0007669"/>
    <property type="project" value="TreeGrafter"/>
</dbReference>
<gene>
    <name evidence="3" type="ORF">BXYJ_LOCUS15323</name>
</gene>
<proteinExistence type="inferred from homology"/>
<dbReference type="Proteomes" id="UP000582659">
    <property type="component" value="Unassembled WGS sequence"/>
</dbReference>
<dbReference type="EMBL" id="CAJFDI010000006">
    <property type="protein sequence ID" value="CAD5235232.1"/>
    <property type="molecule type" value="Genomic_DNA"/>
</dbReference>
<accession>A0A7I8XC43</accession>
<dbReference type="PANTHER" id="PTHR31716">
    <property type="entry name" value="PROTEIN FMC1 HOMOLOG"/>
    <property type="match status" value="1"/>
</dbReference>
<dbReference type="Pfam" id="PF13233">
    <property type="entry name" value="Complex1_LYR_2"/>
    <property type="match status" value="1"/>
</dbReference>
<dbReference type="InterPro" id="IPR037667">
    <property type="entry name" value="FMC1_homologue"/>
</dbReference>
<dbReference type="OrthoDB" id="551431at2759"/>
<comment type="similarity">
    <text evidence="1">Belongs to the FMC1 family.</text>
</comment>
<name>A0A7I8XC43_BURXY</name>
<dbReference type="Proteomes" id="UP000659654">
    <property type="component" value="Unassembled WGS sequence"/>
</dbReference>
<evidence type="ECO:0000313" key="4">
    <source>
        <dbReference type="Proteomes" id="UP000659654"/>
    </source>
</evidence>
<keyword evidence="4" id="KW-1185">Reference proteome</keyword>
<evidence type="ECO:0000256" key="2">
    <source>
        <dbReference type="ARBA" id="ARBA00013846"/>
    </source>
</evidence>
<evidence type="ECO:0000256" key="1">
    <source>
        <dbReference type="ARBA" id="ARBA00009058"/>
    </source>
</evidence>